<name>A0A7I4YRF9_HAECO</name>
<accession>A0A7I4YRF9</accession>
<sequence>MVCFSCLLTGGSSDTTFLTTTPSFLQILNATKSRITVGMEYGIDCLYRSVVLVHSVNFFQMFSCFSFCLFLSFRAIVTFFTASVIAIRYQLIRYIPENPLFAFFNLGIPSTYVIYE</sequence>
<protein>
    <submittedName>
        <fullName evidence="3">Ovule protein</fullName>
    </submittedName>
</protein>
<organism evidence="2 3">
    <name type="scientific">Haemonchus contortus</name>
    <name type="common">Barber pole worm</name>
    <dbReference type="NCBI Taxonomy" id="6289"/>
    <lineage>
        <taxon>Eukaryota</taxon>
        <taxon>Metazoa</taxon>
        <taxon>Ecdysozoa</taxon>
        <taxon>Nematoda</taxon>
        <taxon>Chromadorea</taxon>
        <taxon>Rhabditida</taxon>
        <taxon>Rhabditina</taxon>
        <taxon>Rhabditomorpha</taxon>
        <taxon>Strongyloidea</taxon>
        <taxon>Trichostrongylidae</taxon>
        <taxon>Haemonchus</taxon>
    </lineage>
</organism>
<proteinExistence type="predicted"/>
<evidence type="ECO:0000313" key="2">
    <source>
        <dbReference type="Proteomes" id="UP000025227"/>
    </source>
</evidence>
<dbReference type="Proteomes" id="UP000025227">
    <property type="component" value="Unplaced"/>
</dbReference>
<keyword evidence="1" id="KW-0472">Membrane</keyword>
<reference evidence="3" key="1">
    <citation type="submission" date="2020-12" db="UniProtKB">
        <authorList>
            <consortium name="WormBaseParasite"/>
        </authorList>
    </citation>
    <scope>IDENTIFICATION</scope>
    <source>
        <strain evidence="3">MHco3</strain>
    </source>
</reference>
<keyword evidence="2" id="KW-1185">Reference proteome</keyword>
<dbReference type="WBParaSite" id="HCON_00124735-00001">
    <property type="protein sequence ID" value="HCON_00124735-00001"/>
    <property type="gene ID" value="HCON_00124735"/>
</dbReference>
<evidence type="ECO:0000256" key="1">
    <source>
        <dbReference type="SAM" id="Phobius"/>
    </source>
</evidence>
<dbReference type="AlphaFoldDB" id="A0A7I4YRF9"/>
<keyword evidence="1" id="KW-1133">Transmembrane helix</keyword>
<keyword evidence="1" id="KW-0812">Transmembrane</keyword>
<feature type="transmembrane region" description="Helical" evidence="1">
    <location>
        <begin position="58"/>
        <end position="87"/>
    </location>
</feature>
<evidence type="ECO:0000313" key="3">
    <source>
        <dbReference type="WBParaSite" id="HCON_00124735-00001"/>
    </source>
</evidence>